<keyword evidence="1" id="KW-1133">Transmembrane helix</keyword>
<dbReference type="Pfam" id="PF01757">
    <property type="entry name" value="Acyl_transf_3"/>
    <property type="match status" value="1"/>
</dbReference>
<feature type="transmembrane region" description="Helical" evidence="1">
    <location>
        <begin position="203"/>
        <end position="221"/>
    </location>
</feature>
<evidence type="ECO:0000313" key="3">
    <source>
        <dbReference type="EMBL" id="RHL33933.1"/>
    </source>
</evidence>
<sequence length="347" mass="40830">MITQYDIEYLLIFVILGILFLKGLKPNIGGQFRPFVIDKTMSQALKGIACVFILMGHWGQRKFDMDMPWGISKVVWQTTATTALVWFMFFSGYGMSLKRIKQGDYLSSWWKSMKKIFIPCLLTCFVFLLVCSILPNSYTYEEAKSLWLPKEIHLIHNLNIEACKTLAWSLMGNRDWYVCCILMFYTIYYVITYLSDKFQKNQTILLSIAFVIYWFWAYWYFGVEQGHYFRFVWTFMFGHAVAKRTKISWIMTAILMIPIILESKVAMLDFTIGIAVLYLLSFINSRYEMRGKAILWLGSISYFFYLVHIRLGYTLLTYIGINSIVLWIAITTTISYLLYKLNSKIKI</sequence>
<feature type="domain" description="Acyltransferase 3" evidence="2">
    <location>
        <begin position="44"/>
        <end position="338"/>
    </location>
</feature>
<comment type="caution">
    <text evidence="3">The sequence shown here is derived from an EMBL/GenBank/DDBJ whole genome shotgun (WGS) entry which is preliminary data.</text>
</comment>
<feature type="transmembrane region" description="Helical" evidence="1">
    <location>
        <begin position="75"/>
        <end position="95"/>
    </location>
</feature>
<organism evidence="3 4">
    <name type="scientific">Segatella copri</name>
    <dbReference type="NCBI Taxonomy" id="165179"/>
    <lineage>
        <taxon>Bacteria</taxon>
        <taxon>Pseudomonadati</taxon>
        <taxon>Bacteroidota</taxon>
        <taxon>Bacteroidia</taxon>
        <taxon>Bacteroidales</taxon>
        <taxon>Prevotellaceae</taxon>
        <taxon>Segatella</taxon>
    </lineage>
</organism>
<name>A0AA92WL83_9BACT</name>
<feature type="transmembrane region" description="Helical" evidence="1">
    <location>
        <begin position="249"/>
        <end position="281"/>
    </location>
</feature>
<keyword evidence="1" id="KW-0472">Membrane</keyword>
<dbReference type="RefSeq" id="WP_118417002.1">
    <property type="nucleotide sequence ID" value="NZ_QROP01000053.1"/>
</dbReference>
<reference evidence="3 4" key="1">
    <citation type="submission" date="2018-08" db="EMBL/GenBank/DDBJ databases">
        <title>A genome reference for cultivated species of the human gut microbiota.</title>
        <authorList>
            <person name="Zou Y."/>
            <person name="Xue W."/>
            <person name="Luo G."/>
        </authorList>
    </citation>
    <scope>NUCLEOTIDE SEQUENCE [LARGE SCALE GENOMIC DNA]</scope>
    <source>
        <strain evidence="3 4">AF38-11</strain>
    </source>
</reference>
<dbReference type="GO" id="GO:0016747">
    <property type="term" value="F:acyltransferase activity, transferring groups other than amino-acyl groups"/>
    <property type="evidence" value="ECO:0007669"/>
    <property type="project" value="InterPro"/>
</dbReference>
<feature type="transmembrane region" description="Helical" evidence="1">
    <location>
        <begin position="116"/>
        <end position="138"/>
    </location>
</feature>
<dbReference type="Proteomes" id="UP000283672">
    <property type="component" value="Unassembled WGS sequence"/>
</dbReference>
<keyword evidence="1" id="KW-0812">Transmembrane</keyword>
<dbReference type="AlphaFoldDB" id="A0AA92WL83"/>
<dbReference type="EMBL" id="QROP01000053">
    <property type="protein sequence ID" value="RHL33933.1"/>
    <property type="molecule type" value="Genomic_DNA"/>
</dbReference>
<feature type="transmembrane region" description="Helical" evidence="1">
    <location>
        <begin position="293"/>
        <end position="313"/>
    </location>
</feature>
<feature type="transmembrane region" description="Helical" evidence="1">
    <location>
        <begin position="6"/>
        <end position="24"/>
    </location>
</feature>
<accession>A0AA92WL83</accession>
<dbReference type="InterPro" id="IPR002656">
    <property type="entry name" value="Acyl_transf_3_dom"/>
</dbReference>
<proteinExistence type="predicted"/>
<feature type="transmembrane region" description="Helical" evidence="1">
    <location>
        <begin position="174"/>
        <end position="191"/>
    </location>
</feature>
<gene>
    <name evidence="3" type="ORF">DW026_13635</name>
</gene>
<feature type="transmembrane region" description="Helical" evidence="1">
    <location>
        <begin position="319"/>
        <end position="339"/>
    </location>
</feature>
<evidence type="ECO:0000259" key="2">
    <source>
        <dbReference type="Pfam" id="PF01757"/>
    </source>
</evidence>
<evidence type="ECO:0000313" key="4">
    <source>
        <dbReference type="Proteomes" id="UP000283672"/>
    </source>
</evidence>
<evidence type="ECO:0000256" key="1">
    <source>
        <dbReference type="SAM" id="Phobius"/>
    </source>
</evidence>
<protein>
    <recommendedName>
        <fullName evidence="2">Acyltransferase 3 domain-containing protein</fullName>
    </recommendedName>
</protein>